<evidence type="ECO:0000256" key="2">
    <source>
        <dbReference type="ARBA" id="ARBA00017823"/>
    </source>
</evidence>
<name>A0A556ARV5_9BURK</name>
<evidence type="ECO:0000313" key="12">
    <source>
        <dbReference type="Proteomes" id="UP000318405"/>
    </source>
</evidence>
<feature type="domain" description="Anti-sigma-28 factor FlgM C-terminal" evidence="10">
    <location>
        <begin position="38"/>
        <end position="82"/>
    </location>
</feature>
<keyword evidence="3" id="KW-0678">Repressor</keyword>
<evidence type="ECO:0000256" key="9">
    <source>
        <dbReference type="SAM" id="MobiDB-lite"/>
    </source>
</evidence>
<dbReference type="InterPro" id="IPR007412">
    <property type="entry name" value="FlgM"/>
</dbReference>
<keyword evidence="11" id="KW-0969">Cilium</keyword>
<dbReference type="AlphaFoldDB" id="A0A556ARV5"/>
<evidence type="ECO:0000256" key="5">
    <source>
        <dbReference type="ARBA" id="ARBA00023015"/>
    </source>
</evidence>
<evidence type="ECO:0000256" key="1">
    <source>
        <dbReference type="ARBA" id="ARBA00005322"/>
    </source>
</evidence>
<dbReference type="SUPFAM" id="SSF101498">
    <property type="entry name" value="Anti-sigma factor FlgM"/>
    <property type="match status" value="1"/>
</dbReference>
<accession>A0A556ARV5</accession>
<dbReference type="InterPro" id="IPR035890">
    <property type="entry name" value="Anti-sigma-28_factor_FlgM_sf"/>
</dbReference>
<dbReference type="InterPro" id="IPR031316">
    <property type="entry name" value="FlgM_C"/>
</dbReference>
<comment type="similarity">
    <text evidence="1">Belongs to the FlgM family.</text>
</comment>
<evidence type="ECO:0000259" key="10">
    <source>
        <dbReference type="Pfam" id="PF04316"/>
    </source>
</evidence>
<evidence type="ECO:0000313" key="11">
    <source>
        <dbReference type="EMBL" id="TSH95684.1"/>
    </source>
</evidence>
<reference evidence="11 12" key="1">
    <citation type="submission" date="2019-07" db="EMBL/GenBank/DDBJ databases">
        <title>Qingshengfaniella alkalisoli gen. nov., sp. nov., isolated from saline soil.</title>
        <authorList>
            <person name="Xu L."/>
            <person name="Huang X.-X."/>
            <person name="Sun J.-Q."/>
        </authorList>
    </citation>
    <scope>NUCLEOTIDE SEQUENCE [LARGE SCALE GENOMIC DNA]</scope>
    <source>
        <strain evidence="11 12">DSM 27279</strain>
    </source>
</reference>
<keyword evidence="5" id="KW-0805">Transcription regulation</keyword>
<organism evidence="11 12">
    <name type="scientific">Verticiella sediminum</name>
    <dbReference type="NCBI Taxonomy" id="1247510"/>
    <lineage>
        <taxon>Bacteria</taxon>
        <taxon>Pseudomonadati</taxon>
        <taxon>Pseudomonadota</taxon>
        <taxon>Betaproteobacteria</taxon>
        <taxon>Burkholderiales</taxon>
        <taxon>Alcaligenaceae</taxon>
        <taxon>Verticiella</taxon>
    </lineage>
</organism>
<dbReference type="GO" id="GO:0044781">
    <property type="term" value="P:bacterial-type flagellum organization"/>
    <property type="evidence" value="ECO:0007669"/>
    <property type="project" value="UniProtKB-KW"/>
</dbReference>
<protein>
    <recommendedName>
        <fullName evidence="2">Negative regulator of flagellin synthesis</fullName>
    </recommendedName>
    <alternativeName>
        <fullName evidence="8">Anti-sigma-28 factor</fullName>
    </alternativeName>
</protein>
<dbReference type="EMBL" id="VLTJ01000020">
    <property type="protein sequence ID" value="TSH95684.1"/>
    <property type="molecule type" value="Genomic_DNA"/>
</dbReference>
<sequence>MKIAPVSAPAAEAPDAANTLRRKPAAADTAAAGATVALSATSTALAQADGDIDMARVETIRQAIRAGELTIDPARIADGLIESVRELIR</sequence>
<dbReference type="Pfam" id="PF04316">
    <property type="entry name" value="FlgM"/>
    <property type="match status" value="1"/>
</dbReference>
<dbReference type="OrthoDB" id="9181369at2"/>
<dbReference type="RefSeq" id="WP_143947973.1">
    <property type="nucleotide sequence ID" value="NZ_BAABMB010000002.1"/>
</dbReference>
<evidence type="ECO:0000256" key="4">
    <source>
        <dbReference type="ARBA" id="ARBA00022795"/>
    </source>
</evidence>
<dbReference type="Proteomes" id="UP000318405">
    <property type="component" value="Unassembled WGS sequence"/>
</dbReference>
<feature type="compositionally biased region" description="Low complexity" evidence="9">
    <location>
        <begin position="1"/>
        <end position="17"/>
    </location>
</feature>
<keyword evidence="4" id="KW-1005">Bacterial flagellum biogenesis</keyword>
<keyword evidence="12" id="KW-1185">Reference proteome</keyword>
<evidence type="ECO:0000256" key="3">
    <source>
        <dbReference type="ARBA" id="ARBA00022491"/>
    </source>
</evidence>
<evidence type="ECO:0000256" key="8">
    <source>
        <dbReference type="ARBA" id="ARBA00030117"/>
    </source>
</evidence>
<keyword evidence="11" id="KW-0966">Cell projection</keyword>
<dbReference type="NCBIfam" id="TIGR03824">
    <property type="entry name" value="FlgM_jcvi"/>
    <property type="match status" value="1"/>
</dbReference>
<evidence type="ECO:0000256" key="7">
    <source>
        <dbReference type="ARBA" id="ARBA00024739"/>
    </source>
</evidence>
<proteinExistence type="inferred from homology"/>
<feature type="region of interest" description="Disordered" evidence="9">
    <location>
        <begin position="1"/>
        <end position="24"/>
    </location>
</feature>
<dbReference type="GO" id="GO:0045892">
    <property type="term" value="P:negative regulation of DNA-templated transcription"/>
    <property type="evidence" value="ECO:0007669"/>
    <property type="project" value="InterPro"/>
</dbReference>
<gene>
    <name evidence="11" type="primary">flgM</name>
    <name evidence="11" type="ORF">FOZ76_09800</name>
</gene>
<comment type="caution">
    <text evidence="11">The sequence shown here is derived from an EMBL/GenBank/DDBJ whole genome shotgun (WGS) entry which is preliminary data.</text>
</comment>
<keyword evidence="11" id="KW-0282">Flagellum</keyword>
<evidence type="ECO:0000256" key="6">
    <source>
        <dbReference type="ARBA" id="ARBA00023163"/>
    </source>
</evidence>
<comment type="function">
    <text evidence="7">Responsible for the coupling of flagellin expression to flagellar assembly by preventing expression of the flagellin genes when a component of the middle class of proteins is defective. It negatively regulates flagellar genes by inhibiting the activity of FliA by directly binding to FliA.</text>
</comment>
<keyword evidence="6" id="KW-0804">Transcription</keyword>